<evidence type="ECO:0000313" key="1">
    <source>
        <dbReference type="EMBL" id="PWL54842.1"/>
    </source>
</evidence>
<evidence type="ECO:0000313" key="2">
    <source>
        <dbReference type="EMBL" id="SFF95659.1"/>
    </source>
</evidence>
<evidence type="ECO:0000313" key="4">
    <source>
        <dbReference type="Proteomes" id="UP000246114"/>
    </source>
</evidence>
<dbReference type="GeneID" id="90545434"/>
<dbReference type="EMBL" id="FOOE01000017">
    <property type="protein sequence ID" value="SFF95659.1"/>
    <property type="molecule type" value="Genomic_DNA"/>
</dbReference>
<evidence type="ECO:0000313" key="3">
    <source>
        <dbReference type="Proteomes" id="UP000182135"/>
    </source>
</evidence>
<gene>
    <name evidence="1" type="ORF">DBY38_03400</name>
    <name evidence="2" type="ORF">SAMN04487885_11744</name>
</gene>
<keyword evidence="3" id="KW-1185">Reference proteome</keyword>
<accession>A0A1I2MYE3</accession>
<dbReference type="RefSeq" id="WP_035770862.1">
    <property type="nucleotide sequence ID" value="NZ_BAAACD010000003.1"/>
</dbReference>
<dbReference type="Proteomes" id="UP000246114">
    <property type="component" value="Unassembled WGS sequence"/>
</dbReference>
<dbReference type="Proteomes" id="UP000182135">
    <property type="component" value="Unassembled WGS sequence"/>
</dbReference>
<reference evidence="1 4" key="2">
    <citation type="submission" date="2018-03" db="EMBL/GenBank/DDBJ databases">
        <title>The uncultured portion of the human microbiome is neutrally assembled.</title>
        <authorList>
            <person name="Jeraldo P."/>
            <person name="Boardman L."/>
            <person name="White B.A."/>
            <person name="Nelson H."/>
            <person name="Goldenfeld N."/>
            <person name="Chia N."/>
        </authorList>
    </citation>
    <scope>NUCLEOTIDE SEQUENCE [LARGE SCALE GENOMIC DNA]</scope>
    <source>
        <strain evidence="1">CIM:MAG 903</strain>
    </source>
</reference>
<sequence length="65" mass="7557">MSNCPFLSTNRESVQCFKTCAFYDKGEECPFKLYLDRDDFKGSFSHILNDESLFIESDDEDMLAL</sequence>
<dbReference type="OrthoDB" id="1938183at2"/>
<proteinExistence type="predicted"/>
<dbReference type="EMBL" id="QAMZ01000018">
    <property type="protein sequence ID" value="PWL54842.1"/>
    <property type="molecule type" value="Genomic_DNA"/>
</dbReference>
<name>A0A1I2MYE3_9CLOT</name>
<protein>
    <submittedName>
        <fullName evidence="2">Uncharacterized protein</fullName>
    </submittedName>
</protein>
<dbReference type="AlphaFoldDB" id="A0A1I2MYE3"/>
<reference evidence="2 3" key="1">
    <citation type="submission" date="2016-10" db="EMBL/GenBank/DDBJ databases">
        <authorList>
            <person name="de Groot N.N."/>
        </authorList>
    </citation>
    <scope>NUCLEOTIDE SEQUENCE [LARGE SCALE GENOMIC DNA]</scope>
    <source>
        <strain evidence="2 3">NLAE-zl-G419</strain>
    </source>
</reference>
<organism evidence="2 3">
    <name type="scientific">Clostridium cadaveris</name>
    <dbReference type="NCBI Taxonomy" id="1529"/>
    <lineage>
        <taxon>Bacteria</taxon>
        <taxon>Bacillati</taxon>
        <taxon>Bacillota</taxon>
        <taxon>Clostridia</taxon>
        <taxon>Eubacteriales</taxon>
        <taxon>Clostridiaceae</taxon>
        <taxon>Clostridium</taxon>
    </lineage>
</organism>